<protein>
    <submittedName>
        <fullName evidence="1">Uncharacterized protein</fullName>
    </submittedName>
</protein>
<sequence length="119" mass="13581">MTIAGRQEVLQSTLLLTTRRTDIHLWFANRSGLIVEPQHRNRRITGPRPDSAKDTSCAWPPARRRQACCRLYDMEAWRTECRLGCVIVNQTIVVDKGPKLTGPSQTRHYVSFNAGSLFK</sequence>
<evidence type="ECO:0000313" key="2">
    <source>
        <dbReference type="Proteomes" id="UP000499080"/>
    </source>
</evidence>
<accession>A0A4Y2B6D9</accession>
<dbReference type="EMBL" id="BGPR01000056">
    <property type="protein sequence ID" value="GBL87951.1"/>
    <property type="molecule type" value="Genomic_DNA"/>
</dbReference>
<proteinExistence type="predicted"/>
<organism evidence="1 2">
    <name type="scientific">Araneus ventricosus</name>
    <name type="common">Orbweaver spider</name>
    <name type="synonym">Epeira ventricosa</name>
    <dbReference type="NCBI Taxonomy" id="182803"/>
    <lineage>
        <taxon>Eukaryota</taxon>
        <taxon>Metazoa</taxon>
        <taxon>Ecdysozoa</taxon>
        <taxon>Arthropoda</taxon>
        <taxon>Chelicerata</taxon>
        <taxon>Arachnida</taxon>
        <taxon>Araneae</taxon>
        <taxon>Araneomorphae</taxon>
        <taxon>Entelegynae</taxon>
        <taxon>Araneoidea</taxon>
        <taxon>Araneidae</taxon>
        <taxon>Araneus</taxon>
    </lineage>
</organism>
<keyword evidence="2" id="KW-1185">Reference proteome</keyword>
<evidence type="ECO:0000313" key="1">
    <source>
        <dbReference type="EMBL" id="GBL87951.1"/>
    </source>
</evidence>
<dbReference type="Proteomes" id="UP000499080">
    <property type="component" value="Unassembled WGS sequence"/>
</dbReference>
<comment type="caution">
    <text evidence="1">The sequence shown here is derived from an EMBL/GenBank/DDBJ whole genome shotgun (WGS) entry which is preliminary data.</text>
</comment>
<name>A0A4Y2B6D9_ARAVE</name>
<gene>
    <name evidence="1" type="ORF">AVEN_192108_1</name>
</gene>
<reference evidence="1 2" key="1">
    <citation type="journal article" date="2019" name="Sci. Rep.">
        <title>Orb-weaving spider Araneus ventricosus genome elucidates the spidroin gene catalogue.</title>
        <authorList>
            <person name="Kono N."/>
            <person name="Nakamura H."/>
            <person name="Ohtoshi R."/>
            <person name="Moran D.A.P."/>
            <person name="Shinohara A."/>
            <person name="Yoshida Y."/>
            <person name="Fujiwara M."/>
            <person name="Mori M."/>
            <person name="Tomita M."/>
            <person name="Arakawa K."/>
        </authorList>
    </citation>
    <scope>NUCLEOTIDE SEQUENCE [LARGE SCALE GENOMIC DNA]</scope>
</reference>
<dbReference type="AlphaFoldDB" id="A0A4Y2B6D9"/>